<organism evidence="1 2">
    <name type="scientific">Anoxybacillus andreesenii</name>
    <dbReference type="NCBI Taxonomy" id="1325932"/>
    <lineage>
        <taxon>Bacteria</taxon>
        <taxon>Bacillati</taxon>
        <taxon>Bacillota</taxon>
        <taxon>Bacilli</taxon>
        <taxon>Bacillales</taxon>
        <taxon>Anoxybacillaceae</taxon>
        <taxon>Anoxybacillus</taxon>
    </lineage>
</organism>
<protein>
    <submittedName>
        <fullName evidence="1">Competence protein ComK</fullName>
    </submittedName>
</protein>
<accession>A0ABT9V3C9</accession>
<dbReference type="InterPro" id="IPR010461">
    <property type="entry name" value="ComK"/>
</dbReference>
<dbReference type="Pfam" id="PF06338">
    <property type="entry name" value="ComK"/>
    <property type="match status" value="1"/>
</dbReference>
<dbReference type="RefSeq" id="WP_307150028.1">
    <property type="nucleotide sequence ID" value="NZ_JAUSTU010000007.1"/>
</dbReference>
<dbReference type="Proteomes" id="UP001231362">
    <property type="component" value="Unassembled WGS sequence"/>
</dbReference>
<sequence>MDIKYNYLINGKTVLLYGVFHENGELFTFVIEGADCFLVAMSPVNLIDKSLISYGSDFKGALSSSRKLLGENKKMYPIKIDGSLDIWLFPTRSYKKHNCVWFALNHVKNTKSLGIKDTKVFLSYGHEINIKMRESSFRNKRNLTSDLRGMIDHNRQQSLGFITEPERGFRIVEEKGGYECKSNRKKDK</sequence>
<comment type="caution">
    <text evidence="1">The sequence shown here is derived from an EMBL/GenBank/DDBJ whole genome shotgun (WGS) entry which is preliminary data.</text>
</comment>
<name>A0ABT9V3C9_9BACL</name>
<evidence type="ECO:0000313" key="1">
    <source>
        <dbReference type="EMBL" id="MDQ0155456.1"/>
    </source>
</evidence>
<proteinExistence type="predicted"/>
<evidence type="ECO:0000313" key="2">
    <source>
        <dbReference type="Proteomes" id="UP001231362"/>
    </source>
</evidence>
<dbReference type="EMBL" id="JAUSTU010000007">
    <property type="protein sequence ID" value="MDQ0155456.1"/>
    <property type="molecule type" value="Genomic_DNA"/>
</dbReference>
<keyword evidence="2" id="KW-1185">Reference proteome</keyword>
<gene>
    <name evidence="1" type="ORF">J2S07_001761</name>
</gene>
<reference evidence="1 2" key="1">
    <citation type="submission" date="2023-07" db="EMBL/GenBank/DDBJ databases">
        <title>Genomic Encyclopedia of Type Strains, Phase IV (KMG-IV): sequencing the most valuable type-strain genomes for metagenomic binning, comparative biology and taxonomic classification.</title>
        <authorList>
            <person name="Goeker M."/>
        </authorList>
    </citation>
    <scope>NUCLEOTIDE SEQUENCE [LARGE SCALE GENOMIC DNA]</scope>
    <source>
        <strain evidence="1 2">DSM 23948</strain>
    </source>
</reference>